<dbReference type="HOGENOM" id="CLU_3191785_0_0_1"/>
<gene>
    <name evidence="1" type="ORF">CAEBREN_14708</name>
</gene>
<reference evidence="2" key="1">
    <citation type="submission" date="2011-07" db="EMBL/GenBank/DDBJ databases">
        <authorList>
            <consortium name="Caenorhabditis brenneri Sequencing and Analysis Consortium"/>
            <person name="Wilson R.K."/>
        </authorList>
    </citation>
    <scope>NUCLEOTIDE SEQUENCE [LARGE SCALE GENOMIC DNA]</scope>
    <source>
        <strain evidence="2">PB2801</strain>
    </source>
</reference>
<dbReference type="AlphaFoldDB" id="G0P3A2"/>
<dbReference type="InParanoid" id="G0P3A2"/>
<evidence type="ECO:0000313" key="1">
    <source>
        <dbReference type="EMBL" id="EGT43888.1"/>
    </source>
</evidence>
<keyword evidence="2" id="KW-1185">Reference proteome</keyword>
<protein>
    <submittedName>
        <fullName evidence="1">Uncharacterized protein</fullName>
    </submittedName>
</protein>
<name>G0P3A2_CAEBE</name>
<proteinExistence type="predicted"/>
<dbReference type="Proteomes" id="UP000008068">
    <property type="component" value="Unassembled WGS sequence"/>
</dbReference>
<sequence length="46" mass="5288">MIRIRVLVDLESRLDMENVVLVLDRRIGEQVNIIQSAPKLLHHLAA</sequence>
<dbReference type="EMBL" id="GL380039">
    <property type="protein sequence ID" value="EGT43888.1"/>
    <property type="molecule type" value="Genomic_DNA"/>
</dbReference>
<accession>G0P3A2</accession>
<organism evidence="2">
    <name type="scientific">Caenorhabditis brenneri</name>
    <name type="common">Nematode worm</name>
    <dbReference type="NCBI Taxonomy" id="135651"/>
    <lineage>
        <taxon>Eukaryota</taxon>
        <taxon>Metazoa</taxon>
        <taxon>Ecdysozoa</taxon>
        <taxon>Nematoda</taxon>
        <taxon>Chromadorea</taxon>
        <taxon>Rhabditida</taxon>
        <taxon>Rhabditina</taxon>
        <taxon>Rhabditomorpha</taxon>
        <taxon>Rhabditoidea</taxon>
        <taxon>Rhabditidae</taxon>
        <taxon>Peloderinae</taxon>
        <taxon>Caenorhabditis</taxon>
    </lineage>
</organism>
<evidence type="ECO:0000313" key="2">
    <source>
        <dbReference type="Proteomes" id="UP000008068"/>
    </source>
</evidence>